<reference evidence="1" key="2">
    <citation type="journal article" date="2023" name="Microbiol Resour">
        <title>Decontamination and Annotation of the Draft Genome Sequence of the Oomycete Lagenidium giganteum ARSEF 373.</title>
        <authorList>
            <person name="Morgan W.R."/>
            <person name="Tartar A."/>
        </authorList>
    </citation>
    <scope>NUCLEOTIDE SEQUENCE</scope>
    <source>
        <strain evidence="1">ARSEF 373</strain>
    </source>
</reference>
<reference evidence="1" key="1">
    <citation type="submission" date="2022-11" db="EMBL/GenBank/DDBJ databases">
        <authorList>
            <person name="Morgan W.R."/>
            <person name="Tartar A."/>
        </authorList>
    </citation>
    <scope>NUCLEOTIDE SEQUENCE</scope>
    <source>
        <strain evidence="1">ARSEF 373</strain>
    </source>
</reference>
<dbReference type="EMBL" id="DAKRPA010000027">
    <property type="protein sequence ID" value="DBA02749.1"/>
    <property type="molecule type" value="Genomic_DNA"/>
</dbReference>
<keyword evidence="2" id="KW-1185">Reference proteome</keyword>
<dbReference type="Proteomes" id="UP001146120">
    <property type="component" value="Unassembled WGS sequence"/>
</dbReference>
<evidence type="ECO:0000313" key="2">
    <source>
        <dbReference type="Proteomes" id="UP001146120"/>
    </source>
</evidence>
<protein>
    <submittedName>
        <fullName evidence="1">Uncharacterized protein</fullName>
    </submittedName>
</protein>
<accession>A0AAV2ZB98</accession>
<comment type="caution">
    <text evidence="1">The sequence shown here is derived from an EMBL/GenBank/DDBJ whole genome shotgun (WGS) entry which is preliminary data.</text>
</comment>
<organism evidence="1 2">
    <name type="scientific">Lagenidium giganteum</name>
    <dbReference type="NCBI Taxonomy" id="4803"/>
    <lineage>
        <taxon>Eukaryota</taxon>
        <taxon>Sar</taxon>
        <taxon>Stramenopiles</taxon>
        <taxon>Oomycota</taxon>
        <taxon>Peronosporomycetes</taxon>
        <taxon>Pythiales</taxon>
        <taxon>Pythiaceae</taxon>
    </lineage>
</organism>
<dbReference type="AlphaFoldDB" id="A0AAV2ZB98"/>
<gene>
    <name evidence="1" type="ORF">N0F65_010677</name>
</gene>
<name>A0AAV2ZB98_9STRA</name>
<evidence type="ECO:0000313" key="1">
    <source>
        <dbReference type="EMBL" id="DBA02749.1"/>
    </source>
</evidence>
<proteinExistence type="predicted"/>
<sequence>MPKFHGKRGEEVRQWLFPVATARRINGHAIHENNLILPEIASIALNAPASGWYQKWSLTTPEGEELEAILHNSNATIMIDMGELDQISNYCLGLKPRTRTTVKLENPSPLNCAMDLVVKFVNASFEDDDFQRNRPGHRFEKPLFNKKNRFSRHG</sequence>